<keyword evidence="3" id="KW-1185">Reference proteome</keyword>
<dbReference type="AlphaFoldDB" id="A0A2Z6P9P0"/>
<evidence type="ECO:0000313" key="3">
    <source>
        <dbReference type="Proteomes" id="UP000242715"/>
    </source>
</evidence>
<dbReference type="EMBL" id="DF974141">
    <property type="protein sequence ID" value="GAU45672.1"/>
    <property type="molecule type" value="Genomic_DNA"/>
</dbReference>
<gene>
    <name evidence="2" type="ORF">TSUD_268390</name>
</gene>
<protein>
    <submittedName>
        <fullName evidence="2">Uncharacterized protein</fullName>
    </submittedName>
</protein>
<sequence length="60" mass="6946">MRNLQERKGRGTRLHCNRQMKNEAASQAEEGVRDSHREEREGCVFGLCTEQLARNEEGNE</sequence>
<organism evidence="2 3">
    <name type="scientific">Trifolium subterraneum</name>
    <name type="common">Subterranean clover</name>
    <dbReference type="NCBI Taxonomy" id="3900"/>
    <lineage>
        <taxon>Eukaryota</taxon>
        <taxon>Viridiplantae</taxon>
        <taxon>Streptophyta</taxon>
        <taxon>Embryophyta</taxon>
        <taxon>Tracheophyta</taxon>
        <taxon>Spermatophyta</taxon>
        <taxon>Magnoliopsida</taxon>
        <taxon>eudicotyledons</taxon>
        <taxon>Gunneridae</taxon>
        <taxon>Pentapetalae</taxon>
        <taxon>rosids</taxon>
        <taxon>fabids</taxon>
        <taxon>Fabales</taxon>
        <taxon>Fabaceae</taxon>
        <taxon>Papilionoideae</taxon>
        <taxon>50 kb inversion clade</taxon>
        <taxon>NPAAA clade</taxon>
        <taxon>Hologalegina</taxon>
        <taxon>IRL clade</taxon>
        <taxon>Trifolieae</taxon>
        <taxon>Trifolium</taxon>
    </lineage>
</organism>
<reference evidence="3" key="1">
    <citation type="journal article" date="2017" name="Front. Plant Sci.">
        <title>Climate Clever Clovers: New Paradigm to Reduce the Environmental Footprint of Ruminants by Breeding Low Methanogenic Forages Utilizing Haplotype Variation.</title>
        <authorList>
            <person name="Kaur P."/>
            <person name="Appels R."/>
            <person name="Bayer P.E."/>
            <person name="Keeble-Gagnere G."/>
            <person name="Wang J."/>
            <person name="Hirakawa H."/>
            <person name="Shirasawa K."/>
            <person name="Vercoe P."/>
            <person name="Stefanova K."/>
            <person name="Durmic Z."/>
            <person name="Nichols P."/>
            <person name="Revell C."/>
            <person name="Isobe S.N."/>
            <person name="Edwards D."/>
            <person name="Erskine W."/>
        </authorList>
    </citation>
    <scope>NUCLEOTIDE SEQUENCE [LARGE SCALE GENOMIC DNA]</scope>
    <source>
        <strain evidence="3">cv. Daliak</strain>
    </source>
</reference>
<feature type="compositionally biased region" description="Basic and acidic residues" evidence="1">
    <location>
        <begin position="30"/>
        <end position="39"/>
    </location>
</feature>
<evidence type="ECO:0000313" key="2">
    <source>
        <dbReference type="EMBL" id="GAU45672.1"/>
    </source>
</evidence>
<evidence type="ECO:0000256" key="1">
    <source>
        <dbReference type="SAM" id="MobiDB-lite"/>
    </source>
</evidence>
<proteinExistence type="predicted"/>
<accession>A0A2Z6P9P0</accession>
<feature type="region of interest" description="Disordered" evidence="1">
    <location>
        <begin position="1"/>
        <end position="39"/>
    </location>
</feature>
<dbReference type="Proteomes" id="UP000242715">
    <property type="component" value="Unassembled WGS sequence"/>
</dbReference>
<name>A0A2Z6P9P0_TRISU</name>